<reference evidence="1" key="1">
    <citation type="submission" date="2022-06" db="EMBL/GenBank/DDBJ databases">
        <title>Aquibacillus sp. a new bacterium isolated from soil saline samples.</title>
        <authorList>
            <person name="Galisteo C."/>
            <person name="De La Haba R."/>
            <person name="Sanchez-Porro C."/>
            <person name="Ventosa A."/>
        </authorList>
    </citation>
    <scope>NUCLEOTIDE SEQUENCE</scope>
    <source>
        <strain evidence="1">JCM 12387</strain>
    </source>
</reference>
<name>A0A9X3WQU8_9BACI</name>
<evidence type="ECO:0000313" key="1">
    <source>
        <dbReference type="EMBL" id="MDC3421684.1"/>
    </source>
</evidence>
<protein>
    <recommendedName>
        <fullName evidence="3">Cytosolic protein</fullName>
    </recommendedName>
</protein>
<evidence type="ECO:0000313" key="2">
    <source>
        <dbReference type="Proteomes" id="UP001145072"/>
    </source>
</evidence>
<dbReference type="Proteomes" id="UP001145072">
    <property type="component" value="Unassembled WGS sequence"/>
</dbReference>
<gene>
    <name evidence="1" type="ORF">NC661_15025</name>
</gene>
<comment type="caution">
    <text evidence="1">The sequence shown here is derived from an EMBL/GenBank/DDBJ whole genome shotgun (WGS) entry which is preliminary data.</text>
</comment>
<proteinExistence type="predicted"/>
<accession>A0A9X3WQU8</accession>
<dbReference type="EMBL" id="JAMQJZ010000013">
    <property type="protein sequence ID" value="MDC3421684.1"/>
    <property type="molecule type" value="Genomic_DNA"/>
</dbReference>
<organism evidence="1 2">
    <name type="scientific">Aquibacillus koreensis</name>
    <dbReference type="NCBI Taxonomy" id="279446"/>
    <lineage>
        <taxon>Bacteria</taxon>
        <taxon>Bacillati</taxon>
        <taxon>Bacillota</taxon>
        <taxon>Bacilli</taxon>
        <taxon>Bacillales</taxon>
        <taxon>Bacillaceae</taxon>
        <taxon>Aquibacillus</taxon>
    </lineage>
</organism>
<sequence length="61" mass="7127">MYDGRDMTELLMLEKNDWDSGELEYFHHSLSQVVPYLNAEGTTILREINKEIQNRGGLQNI</sequence>
<dbReference type="RefSeq" id="WP_259865944.1">
    <property type="nucleotide sequence ID" value="NZ_JAMQJZ010000013.1"/>
</dbReference>
<evidence type="ECO:0008006" key="3">
    <source>
        <dbReference type="Google" id="ProtNLM"/>
    </source>
</evidence>
<dbReference type="AlphaFoldDB" id="A0A9X3WQU8"/>
<keyword evidence="2" id="KW-1185">Reference proteome</keyword>